<comment type="caution">
    <text evidence="4">The sequence shown here is derived from an EMBL/GenBank/DDBJ whole genome shotgun (WGS) entry which is preliminary data.</text>
</comment>
<evidence type="ECO:0000256" key="1">
    <source>
        <dbReference type="ARBA" id="ARBA00023125"/>
    </source>
</evidence>
<dbReference type="SUPFAM" id="SSF46689">
    <property type="entry name" value="Homeodomain-like"/>
    <property type="match status" value="1"/>
</dbReference>
<organism evidence="4 5">
    <name type="scientific">Clostridium tetani</name>
    <dbReference type="NCBI Taxonomy" id="1513"/>
    <lineage>
        <taxon>Bacteria</taxon>
        <taxon>Bacillati</taxon>
        <taxon>Bacillota</taxon>
        <taxon>Clostridia</taxon>
        <taxon>Eubacteriales</taxon>
        <taxon>Clostridiaceae</taxon>
        <taxon>Clostridium</taxon>
    </lineage>
</organism>
<dbReference type="AlphaFoldDB" id="A0A4Q0VBI8"/>
<dbReference type="PANTHER" id="PTHR43479:SF11">
    <property type="entry name" value="ACREF_ENVCD OPERON REPRESSOR-RELATED"/>
    <property type="match status" value="1"/>
</dbReference>
<dbReference type="PROSITE" id="PS50977">
    <property type="entry name" value="HTH_TETR_2"/>
    <property type="match status" value="1"/>
</dbReference>
<dbReference type="InterPro" id="IPR050624">
    <property type="entry name" value="HTH-type_Tx_Regulator"/>
</dbReference>
<dbReference type="InterPro" id="IPR009057">
    <property type="entry name" value="Homeodomain-like_sf"/>
</dbReference>
<dbReference type="Proteomes" id="UP000290921">
    <property type="component" value="Unassembled WGS sequence"/>
</dbReference>
<dbReference type="Gene3D" id="1.10.357.10">
    <property type="entry name" value="Tetracycline Repressor, domain 2"/>
    <property type="match status" value="1"/>
</dbReference>
<dbReference type="InterPro" id="IPR001647">
    <property type="entry name" value="HTH_TetR"/>
</dbReference>
<dbReference type="PANTHER" id="PTHR43479">
    <property type="entry name" value="ACREF/ENVCD OPERON REPRESSOR-RELATED"/>
    <property type="match status" value="1"/>
</dbReference>
<name>A0A4Q0VBI8_CLOTA</name>
<dbReference type="PRINTS" id="PR00455">
    <property type="entry name" value="HTHTETR"/>
</dbReference>
<evidence type="ECO:0000313" key="5">
    <source>
        <dbReference type="Proteomes" id="UP000290921"/>
    </source>
</evidence>
<proteinExistence type="predicted"/>
<reference evidence="4 5" key="1">
    <citation type="submission" date="2018-06" db="EMBL/GenBank/DDBJ databases">
        <title>Genome conservation of Clostridium tetani.</title>
        <authorList>
            <person name="Bruggemann H."/>
            <person name="Popoff M.R."/>
        </authorList>
    </citation>
    <scope>NUCLEOTIDE SEQUENCE [LARGE SCALE GENOMIC DNA]</scope>
    <source>
        <strain evidence="4 5">2017.061</strain>
    </source>
</reference>
<feature type="DNA-binding region" description="H-T-H motif" evidence="2">
    <location>
        <begin position="37"/>
        <end position="56"/>
    </location>
</feature>
<gene>
    <name evidence="4" type="ORF">DP130_09180</name>
</gene>
<dbReference type="GO" id="GO:0003677">
    <property type="term" value="F:DNA binding"/>
    <property type="evidence" value="ECO:0007669"/>
    <property type="project" value="UniProtKB-UniRule"/>
</dbReference>
<evidence type="ECO:0000259" key="3">
    <source>
        <dbReference type="PROSITE" id="PS50977"/>
    </source>
</evidence>
<sequence>MFSLGVIIMGKLIENPKDMIFQSAKSIAKSKGIDKVNIRLVAKDCGIAVGTIYNYFPQKKDLIVAIIEDFWSGAFKEIRKHNAENKDFLAQVTSTYNCLSFYLSNFKENWLHQLSFLKADEKMAGRKKEDEYFQNVYGIIVKTIENDPKISENIWNEDFTKEKFASFVFNNMLIMLRSDEKDIGFFIQCLKKILYAK</sequence>
<feature type="domain" description="HTH tetR-type" evidence="3">
    <location>
        <begin position="14"/>
        <end position="74"/>
    </location>
</feature>
<keyword evidence="1 2" id="KW-0238">DNA-binding</keyword>
<evidence type="ECO:0000256" key="2">
    <source>
        <dbReference type="PROSITE-ProRule" id="PRU00335"/>
    </source>
</evidence>
<dbReference type="EMBL" id="QMAP01000007">
    <property type="protein sequence ID" value="RXI48255.1"/>
    <property type="molecule type" value="Genomic_DNA"/>
</dbReference>
<dbReference type="Pfam" id="PF00440">
    <property type="entry name" value="TetR_N"/>
    <property type="match status" value="1"/>
</dbReference>
<accession>A0A4Q0VBI8</accession>
<protein>
    <submittedName>
        <fullName evidence="4">TetR/AcrR family transcriptional regulator</fullName>
    </submittedName>
</protein>
<evidence type="ECO:0000313" key="4">
    <source>
        <dbReference type="EMBL" id="RXI48255.1"/>
    </source>
</evidence>